<dbReference type="InterPro" id="IPR038969">
    <property type="entry name" value="FEN"/>
</dbReference>
<keyword evidence="5" id="KW-0808">Transferase</keyword>
<evidence type="ECO:0000256" key="2">
    <source>
        <dbReference type="ARBA" id="ARBA00022801"/>
    </source>
</evidence>
<dbReference type="InterPro" id="IPR029060">
    <property type="entry name" value="PIN-like_dom_sf"/>
</dbReference>
<keyword evidence="1" id="KW-0540">Nuclease</keyword>
<gene>
    <name evidence="5" type="primary">polA_1</name>
    <name evidence="5" type="ORF">ENSA5_41950</name>
</gene>
<reference evidence="5 6" key="1">
    <citation type="submission" date="2018-03" db="EMBL/GenBank/DDBJ databases">
        <title>Draft Genome Sequences of the Obligatory Marine Myxobacteria Enhygromyxa salina SWB005.</title>
        <authorList>
            <person name="Poehlein A."/>
            <person name="Moghaddam J.A."/>
            <person name="Harms H."/>
            <person name="Alanjari M."/>
            <person name="Koenig G.M."/>
            <person name="Daniel R."/>
            <person name="Schaeberle T.F."/>
        </authorList>
    </citation>
    <scope>NUCLEOTIDE SEQUENCE [LARGE SCALE GENOMIC DNA]</scope>
    <source>
        <strain evidence="5 6">SWB005</strain>
    </source>
</reference>
<dbReference type="SMART" id="SM00279">
    <property type="entry name" value="HhH2"/>
    <property type="match status" value="1"/>
</dbReference>
<dbReference type="Pfam" id="PF02739">
    <property type="entry name" value="5_3_exonuc_N"/>
    <property type="match status" value="1"/>
</dbReference>
<dbReference type="InterPro" id="IPR036279">
    <property type="entry name" value="5-3_exonuclease_C_sf"/>
</dbReference>
<dbReference type="InterPro" id="IPR002421">
    <property type="entry name" value="5-3_exonuclease"/>
</dbReference>
<dbReference type="Proteomes" id="UP000237968">
    <property type="component" value="Unassembled WGS sequence"/>
</dbReference>
<evidence type="ECO:0000256" key="1">
    <source>
        <dbReference type="ARBA" id="ARBA00022722"/>
    </source>
</evidence>
<dbReference type="GO" id="GO:0017108">
    <property type="term" value="F:5'-flap endonuclease activity"/>
    <property type="evidence" value="ECO:0007669"/>
    <property type="project" value="InterPro"/>
</dbReference>
<dbReference type="GO" id="GO:0033567">
    <property type="term" value="P:DNA replication, Okazaki fragment processing"/>
    <property type="evidence" value="ECO:0007669"/>
    <property type="project" value="InterPro"/>
</dbReference>
<dbReference type="Pfam" id="PF01367">
    <property type="entry name" value="5_3_exonuc"/>
    <property type="match status" value="1"/>
</dbReference>
<evidence type="ECO:0000259" key="4">
    <source>
        <dbReference type="SMART" id="SM00475"/>
    </source>
</evidence>
<dbReference type="Gene3D" id="1.10.150.20">
    <property type="entry name" value="5' to 3' exonuclease, C-terminal subdomain"/>
    <property type="match status" value="1"/>
</dbReference>
<dbReference type="GO" id="GO:0003677">
    <property type="term" value="F:DNA binding"/>
    <property type="evidence" value="ECO:0007669"/>
    <property type="project" value="UniProtKB-KW"/>
</dbReference>
<dbReference type="InterPro" id="IPR008918">
    <property type="entry name" value="HhH2"/>
</dbReference>
<dbReference type="PANTHER" id="PTHR42646">
    <property type="entry name" value="FLAP ENDONUCLEASE XNI"/>
    <property type="match status" value="1"/>
</dbReference>
<sequence>MATQAPAGPRAGERIFLVDGNNLVHRLFHATPPSFAPADGTTPINAVVAWTRRMRALRLRYDPHYLVPIFDGPGDNWRRELYPEYKAKRRPSPAELDSQWEPIWRVSEALGLSPVRQASLEADDLLGAYTEAAVAAQLEVVVVSNDKDLMQLIRGPDRGPGSVRQLNPFSGRSFGPAQVEAKFGVPPALLADLLALAGDSTDNIPGVPGIGPKIAASLIRDWGDLAGVLANASLVRQTKRSQSLLRNADSARLSRKLVALRSDRPLPRALADIPRWTPSRRALDAFFGELGFASFELALDGFQPRE</sequence>
<dbReference type="GO" id="GO:0008409">
    <property type="term" value="F:5'-3' exonuclease activity"/>
    <property type="evidence" value="ECO:0007669"/>
    <property type="project" value="InterPro"/>
</dbReference>
<dbReference type="FunFam" id="1.10.150.20:FF:000003">
    <property type="entry name" value="DNA polymerase I"/>
    <property type="match status" value="1"/>
</dbReference>
<dbReference type="AlphaFoldDB" id="A0A2S9XLR1"/>
<organism evidence="5 6">
    <name type="scientific">Enhygromyxa salina</name>
    <dbReference type="NCBI Taxonomy" id="215803"/>
    <lineage>
        <taxon>Bacteria</taxon>
        <taxon>Pseudomonadati</taxon>
        <taxon>Myxococcota</taxon>
        <taxon>Polyangia</taxon>
        <taxon>Nannocystales</taxon>
        <taxon>Nannocystaceae</taxon>
        <taxon>Enhygromyxa</taxon>
    </lineage>
</organism>
<keyword evidence="6" id="KW-1185">Reference proteome</keyword>
<dbReference type="RefSeq" id="WP_106393483.1">
    <property type="nucleotide sequence ID" value="NZ_PVNK01000184.1"/>
</dbReference>
<keyword evidence="5" id="KW-0548">Nucleotidyltransferase</keyword>
<dbReference type="InterPro" id="IPR020045">
    <property type="entry name" value="DNA_polI_H3TH"/>
</dbReference>
<proteinExistence type="predicted"/>
<dbReference type="CDD" id="cd09898">
    <property type="entry name" value="H3TH_53EXO"/>
    <property type="match status" value="1"/>
</dbReference>
<dbReference type="OrthoDB" id="9806424at2"/>
<accession>A0A2S9XLR1</accession>
<evidence type="ECO:0000313" key="5">
    <source>
        <dbReference type="EMBL" id="PRP93793.1"/>
    </source>
</evidence>
<comment type="caution">
    <text evidence="5">The sequence shown here is derived from an EMBL/GenBank/DDBJ whole genome shotgun (WGS) entry which is preliminary data.</text>
</comment>
<dbReference type="EMBL" id="PVNK01000184">
    <property type="protein sequence ID" value="PRP93793.1"/>
    <property type="molecule type" value="Genomic_DNA"/>
</dbReference>
<dbReference type="SUPFAM" id="SSF88723">
    <property type="entry name" value="PIN domain-like"/>
    <property type="match status" value="1"/>
</dbReference>
<dbReference type="Gene3D" id="3.40.50.1010">
    <property type="entry name" value="5'-nuclease"/>
    <property type="match status" value="1"/>
</dbReference>
<keyword evidence="2" id="KW-0378">Hydrolase</keyword>
<name>A0A2S9XLR1_9BACT</name>
<dbReference type="SMART" id="SM00475">
    <property type="entry name" value="53EXOc"/>
    <property type="match status" value="1"/>
</dbReference>
<evidence type="ECO:0000313" key="6">
    <source>
        <dbReference type="Proteomes" id="UP000237968"/>
    </source>
</evidence>
<keyword evidence="3" id="KW-0238">DNA-binding</keyword>
<dbReference type="SUPFAM" id="SSF47807">
    <property type="entry name" value="5' to 3' exonuclease, C-terminal subdomain"/>
    <property type="match status" value="1"/>
</dbReference>
<dbReference type="CDD" id="cd09859">
    <property type="entry name" value="PIN_53EXO"/>
    <property type="match status" value="1"/>
</dbReference>
<dbReference type="EC" id="2.7.7.7" evidence="5"/>
<feature type="domain" description="5'-3' exonuclease" evidence="4">
    <location>
        <begin position="13"/>
        <end position="277"/>
    </location>
</feature>
<dbReference type="PANTHER" id="PTHR42646:SF2">
    <property type="entry name" value="5'-3' EXONUCLEASE FAMILY PROTEIN"/>
    <property type="match status" value="1"/>
</dbReference>
<dbReference type="GO" id="GO:0003887">
    <property type="term" value="F:DNA-directed DNA polymerase activity"/>
    <property type="evidence" value="ECO:0007669"/>
    <property type="project" value="UniProtKB-EC"/>
</dbReference>
<protein>
    <submittedName>
        <fullName evidence="5">DNA polymerase I</fullName>
        <ecNumber evidence="5">2.7.7.7</ecNumber>
    </submittedName>
</protein>
<evidence type="ECO:0000256" key="3">
    <source>
        <dbReference type="ARBA" id="ARBA00023125"/>
    </source>
</evidence>
<dbReference type="InterPro" id="IPR020046">
    <property type="entry name" value="5-3_exonucl_a-hlix_arch_N"/>
</dbReference>